<feature type="region of interest" description="Disordered" evidence="1">
    <location>
        <begin position="327"/>
        <end position="350"/>
    </location>
</feature>
<keyword evidence="3" id="KW-0687">Ribonucleoprotein</keyword>
<feature type="region of interest" description="Disordered" evidence="1">
    <location>
        <begin position="1"/>
        <end position="32"/>
    </location>
</feature>
<name>A0A1C6TT35_9ACTN</name>
<evidence type="ECO:0000313" key="3">
    <source>
        <dbReference type="EMBL" id="SCL44965.1"/>
    </source>
</evidence>
<dbReference type="Proteomes" id="UP000199001">
    <property type="component" value="Unassembled WGS sequence"/>
</dbReference>
<dbReference type="GO" id="GO:0005840">
    <property type="term" value="C:ribosome"/>
    <property type="evidence" value="ECO:0007669"/>
    <property type="project" value="UniProtKB-KW"/>
</dbReference>
<reference evidence="4" key="1">
    <citation type="submission" date="2016-06" db="EMBL/GenBank/DDBJ databases">
        <authorList>
            <person name="Varghese N."/>
            <person name="Submissions Spin"/>
        </authorList>
    </citation>
    <scope>NUCLEOTIDE SEQUENCE [LARGE SCALE GENOMIC DNA]</scope>
    <source>
        <strain evidence="4">DSM 43903</strain>
    </source>
</reference>
<evidence type="ECO:0000256" key="1">
    <source>
        <dbReference type="SAM" id="MobiDB-lite"/>
    </source>
</evidence>
<sequence>MTEGVRRSTAADRLDGGTAESVSGGGGAPERSALALDDTRKACWSGTHRVLTAAQTLRRIEPLFPVVGITRLADVTWLDEIGIPVYQAVRPNSWTLSVSQGKGLTDDLAKVSAAMESIESWHAEREGPGELVATVADMERECGYRVHELPLESRHHLRPGLKLEWTRARRLDGGADTFLPTGLLRLDGRVRGTWMPPLFALNSNGLASGNTFAEAALHGLYEVIERDCLTRAEKIPPRVLDLASVDGPARDLLDRMEAAGVDVRVEVLPSPTGLACFQATIWSEMFPVLFAGAGAHLDRDVALCRALTEAAQSRVTEIAGARDDIASGGYRRAGSDRSTRPAPPSEADRTTYDEIGSVRNDSLADDLHTTVAGVLAMTGRSPLVVDHTRREVGIPVVRVVCPGLDCDPALL</sequence>
<keyword evidence="3" id="KW-0808">Transferase</keyword>
<dbReference type="STRING" id="47855.GA0070606_0535"/>
<dbReference type="AlphaFoldDB" id="A0A1C6TT35"/>
<dbReference type="PANTHER" id="PTHR37809">
    <property type="entry name" value="RIBOSOMAL PROTEIN S12 METHYLTHIOTRANSFERASE ACCESSORY FACTOR YCAO"/>
    <property type="match status" value="1"/>
</dbReference>
<dbReference type="PROSITE" id="PS51664">
    <property type="entry name" value="YCAO"/>
    <property type="match status" value="1"/>
</dbReference>
<proteinExistence type="predicted"/>
<dbReference type="PANTHER" id="PTHR37809:SF1">
    <property type="entry name" value="RIBOSOMAL PROTEIN S12 METHYLTHIOTRANSFERASE ACCESSORY FACTOR YCAO"/>
    <property type="match status" value="1"/>
</dbReference>
<dbReference type="InterPro" id="IPR003776">
    <property type="entry name" value="YcaO-like_dom"/>
</dbReference>
<protein>
    <submittedName>
        <fullName evidence="3">Ribosomal protein S12 methylthiotransferase accessory factor</fullName>
    </submittedName>
</protein>
<feature type="compositionally biased region" description="Basic and acidic residues" evidence="1">
    <location>
        <begin position="1"/>
        <end position="15"/>
    </location>
</feature>
<dbReference type="NCBIfam" id="TIGR00702">
    <property type="entry name" value="YcaO-type kinase domain"/>
    <property type="match status" value="1"/>
</dbReference>
<dbReference type="EMBL" id="FMHZ01000002">
    <property type="protein sequence ID" value="SCL44965.1"/>
    <property type="molecule type" value="Genomic_DNA"/>
</dbReference>
<keyword evidence="4" id="KW-1185">Reference proteome</keyword>
<gene>
    <name evidence="3" type="ORF">GA0070606_0535</name>
</gene>
<keyword evidence="3" id="KW-0689">Ribosomal protein</keyword>
<feature type="domain" description="YcaO" evidence="2">
    <location>
        <begin position="101"/>
        <end position="411"/>
    </location>
</feature>
<dbReference type="GO" id="GO:0016740">
    <property type="term" value="F:transferase activity"/>
    <property type="evidence" value="ECO:0007669"/>
    <property type="project" value="UniProtKB-KW"/>
</dbReference>
<accession>A0A1C6TT35</accession>
<organism evidence="3 4">
    <name type="scientific">Micromonospora citrea</name>
    <dbReference type="NCBI Taxonomy" id="47855"/>
    <lineage>
        <taxon>Bacteria</taxon>
        <taxon>Bacillati</taxon>
        <taxon>Actinomycetota</taxon>
        <taxon>Actinomycetes</taxon>
        <taxon>Micromonosporales</taxon>
        <taxon>Micromonosporaceae</taxon>
        <taxon>Micromonospora</taxon>
    </lineage>
</organism>
<dbReference type="RefSeq" id="WP_176737213.1">
    <property type="nucleotide sequence ID" value="NZ_FMHZ01000002.1"/>
</dbReference>
<evidence type="ECO:0000259" key="2">
    <source>
        <dbReference type="PROSITE" id="PS51664"/>
    </source>
</evidence>
<dbReference type="Pfam" id="PF02624">
    <property type="entry name" value="YcaO"/>
    <property type="match status" value="1"/>
</dbReference>
<evidence type="ECO:0000313" key="4">
    <source>
        <dbReference type="Proteomes" id="UP000199001"/>
    </source>
</evidence>
<dbReference type="Gene3D" id="3.30.1330.230">
    <property type="match status" value="1"/>
</dbReference>